<keyword evidence="2" id="KW-0413">Isomerase</keyword>
<dbReference type="InterPro" id="IPR002818">
    <property type="entry name" value="DJ-1/PfpI"/>
</dbReference>
<gene>
    <name evidence="4" type="ordered locus">cce_0274</name>
</gene>
<dbReference type="PANTHER" id="PTHR43068">
    <property type="entry name" value="SLR1854 PROTEIN"/>
    <property type="match status" value="1"/>
</dbReference>
<protein>
    <recommendedName>
        <fullName evidence="3">DJ-1/PfpI domain-containing protein</fullName>
    </recommendedName>
</protein>
<evidence type="ECO:0000259" key="3">
    <source>
        <dbReference type="Pfam" id="PF01965"/>
    </source>
</evidence>
<dbReference type="HOGENOM" id="CLU_014977_0_0_3"/>
<dbReference type="KEGG" id="cyt:cce_0274"/>
<dbReference type="RefSeq" id="WP_009546768.1">
    <property type="nucleotide sequence ID" value="NC_010546.1"/>
</dbReference>
<dbReference type="PANTHER" id="PTHR43068:SF1">
    <property type="entry name" value="SLR1854 PROTEIN"/>
    <property type="match status" value="1"/>
</dbReference>
<dbReference type="GO" id="GO:0016853">
    <property type="term" value="F:isomerase activity"/>
    <property type="evidence" value="ECO:0007669"/>
    <property type="project" value="UniProtKB-KW"/>
</dbReference>
<dbReference type="Pfam" id="PF07221">
    <property type="entry name" value="GlcNAc_2-epim"/>
    <property type="match status" value="1"/>
</dbReference>
<dbReference type="InterPro" id="IPR012341">
    <property type="entry name" value="6hp_glycosidase-like_sf"/>
</dbReference>
<name>B1X0C4_CROS5</name>
<dbReference type="EMBL" id="CP000806">
    <property type="protein sequence ID" value="ACB49625.1"/>
    <property type="molecule type" value="Genomic_DNA"/>
</dbReference>
<organism evidence="4 5">
    <name type="scientific">Crocosphaera subtropica (strain ATCC 51142 / BH68)</name>
    <name type="common">Cyanothece sp. (strain ATCC 51142)</name>
    <dbReference type="NCBI Taxonomy" id="43989"/>
    <lineage>
        <taxon>Bacteria</taxon>
        <taxon>Bacillati</taxon>
        <taxon>Cyanobacteriota</taxon>
        <taxon>Cyanophyceae</taxon>
        <taxon>Oscillatoriophycideae</taxon>
        <taxon>Chroococcales</taxon>
        <taxon>Aphanothecaceae</taxon>
        <taxon>Crocosphaera</taxon>
        <taxon>Crocosphaera subtropica</taxon>
    </lineage>
</organism>
<dbReference type="eggNOG" id="COG2942">
    <property type="taxonomic scope" value="Bacteria"/>
</dbReference>
<evidence type="ECO:0000256" key="2">
    <source>
        <dbReference type="ARBA" id="ARBA00023235"/>
    </source>
</evidence>
<comment type="similarity">
    <text evidence="1">Belongs to the N-acylglucosamine 2-epimerase family.</text>
</comment>
<dbReference type="STRING" id="43989.cce_0274"/>
<dbReference type="SUPFAM" id="SSF52317">
    <property type="entry name" value="Class I glutamine amidotransferase-like"/>
    <property type="match status" value="1"/>
</dbReference>
<accession>B1X0C4</accession>
<dbReference type="Pfam" id="PF01965">
    <property type="entry name" value="DJ-1_PfpI"/>
    <property type="match status" value="1"/>
</dbReference>
<reference evidence="4 5" key="1">
    <citation type="journal article" date="2008" name="Proc. Natl. Acad. Sci. U.S.A.">
        <title>The genome of Cyanothece 51142, a unicellular diazotrophic cyanobacterium important in the marine nitrogen cycle.</title>
        <authorList>
            <person name="Welsh E.A."/>
            <person name="Liberton M."/>
            <person name="Stoeckel J."/>
            <person name="Loh T."/>
            <person name="Elvitigala T."/>
            <person name="Wang C."/>
            <person name="Wollam A."/>
            <person name="Fulton R.S."/>
            <person name="Clifton S.W."/>
            <person name="Jacobs J.M."/>
            <person name="Aurora R."/>
            <person name="Ghosh B.K."/>
            <person name="Sherman L.A."/>
            <person name="Smith R.D."/>
            <person name="Wilson R.K."/>
            <person name="Pakrasi H.B."/>
        </authorList>
    </citation>
    <scope>NUCLEOTIDE SEQUENCE [LARGE SCALE GENOMIC DNA]</scope>
    <source>
        <strain evidence="5">ATCC 51142 / BH68</strain>
    </source>
</reference>
<feature type="domain" description="DJ-1/PfpI" evidence="3">
    <location>
        <begin position="687"/>
        <end position="871"/>
    </location>
</feature>
<dbReference type="OrthoDB" id="5141876at2"/>
<dbReference type="InterPro" id="IPR010819">
    <property type="entry name" value="AGE/CE"/>
</dbReference>
<dbReference type="Gene3D" id="3.40.50.880">
    <property type="match status" value="1"/>
</dbReference>
<evidence type="ECO:0000256" key="1">
    <source>
        <dbReference type="ARBA" id="ARBA00008558"/>
    </source>
</evidence>
<dbReference type="Gene3D" id="1.50.10.10">
    <property type="match status" value="1"/>
</dbReference>
<sequence>MRGFCNQVTLMGRVIERLEDVTHQSNLNGKGIDFKIRCRSGDEFYIYVTSTTNFQSLSNLDNINRNRYGNLEEFGTRSDPDLNPIEKTSKYLNVGRLVVVEGVLLQNGLSKRIDAKTIHLLYDQNGQTIDYQGHFLFESTHWWVTQMSRLADVWLDTLYDGHGRYNFSKYRTNLNITFGPTQDNIQEMATLSRLIYGLSSAYLLTGSQRFLDAATAGVNYQREYFRSLTHDGRYCFWAYGKRDNQLIIPSESDEPLGRGTIPLYEQIYALAGLIQYYRVTLEWETLDDIRRTVNTFIKYFHDSSEFGGFFSHLDPATLKPKTWPVNDPILLKEVKVYQNNPQQPRKNWNSIGDHIPAYLVNLILALEPLPLNKHTEQIREFLNSCKEILKETATLIAEKFPEKNNDFVQERFYPRWEPDTHWDWQQDRGIVGHNLKIAWNLTRVSNYYSSQPKEQSFSYALLQLAERIAQNMVKVGAIDTFRGGCFDALERHPKNGMIREYPWLNTKDFWQQEQGILAYLILYGKTRNQLYLELAQEMMAFWNIFFLDRDRGGVYFRVNDNGSPVITGRYGKKADPSISGYHVFELCFLTHLYLMTYVRNKSFCLFFKPDSQLTQTTLNVLPDFFPPNAVQIQRITINGVERSTVDPDNFQIELGPDDFGSEIVVEFQPLTMDNRQEFVEKTEKKGKIGVLVESHFDETEIQAFSQFFPKHGYEIVYISRLWNNPVLEFTGNEHLDPLRVRCDVDQVNPSDFKGFILVGGYAMDRLRYEDNPQSHQDNQAPALNLIRKISQIKGLKLGTICHSLWLLTPDKTLLRGKKVTCAHNIIDDVKNSGAEVIYQNSGGTVNTYVDGDLITAKHPGVVEEFMKVYLRELEKIATDDSPYGISHFQTTLPKESDEYASLS</sequence>
<dbReference type="eggNOG" id="COG0693">
    <property type="taxonomic scope" value="Bacteria"/>
</dbReference>
<dbReference type="InterPro" id="IPR029062">
    <property type="entry name" value="Class_I_gatase-like"/>
</dbReference>
<dbReference type="SUPFAM" id="SSF48208">
    <property type="entry name" value="Six-hairpin glycosidases"/>
    <property type="match status" value="1"/>
</dbReference>
<dbReference type="Proteomes" id="UP000001203">
    <property type="component" value="Chromosome circular"/>
</dbReference>
<dbReference type="AlphaFoldDB" id="B1X0C4"/>
<keyword evidence="5" id="KW-1185">Reference proteome</keyword>
<evidence type="ECO:0000313" key="4">
    <source>
        <dbReference type="EMBL" id="ACB49625.1"/>
    </source>
</evidence>
<evidence type="ECO:0000313" key="5">
    <source>
        <dbReference type="Proteomes" id="UP000001203"/>
    </source>
</evidence>
<dbReference type="GO" id="GO:0005975">
    <property type="term" value="P:carbohydrate metabolic process"/>
    <property type="evidence" value="ECO:0007669"/>
    <property type="project" value="InterPro"/>
</dbReference>
<dbReference type="InterPro" id="IPR008928">
    <property type="entry name" value="6-hairpin_glycosidase_sf"/>
</dbReference>
<proteinExistence type="inferred from homology"/>